<dbReference type="EMBL" id="CAJVPG010000466">
    <property type="protein sequence ID" value="CAG8430835.1"/>
    <property type="molecule type" value="Genomic_DNA"/>
</dbReference>
<dbReference type="Proteomes" id="UP001152649">
    <property type="component" value="Unassembled WGS sequence"/>
</dbReference>
<dbReference type="GO" id="GO:0043386">
    <property type="term" value="P:mycotoxin biosynthetic process"/>
    <property type="evidence" value="ECO:0007669"/>
    <property type="project" value="UniProtKB-ARBA"/>
</dbReference>
<dbReference type="OrthoDB" id="2240312at2759"/>
<evidence type="ECO:0000259" key="8">
    <source>
        <dbReference type="Pfam" id="PF00135"/>
    </source>
</evidence>
<evidence type="ECO:0000256" key="2">
    <source>
        <dbReference type="ARBA" id="ARBA00022679"/>
    </source>
</evidence>
<dbReference type="PROSITE" id="PS00723">
    <property type="entry name" value="POLYPRENYL_SYNTHASE_1"/>
    <property type="match status" value="1"/>
</dbReference>
<dbReference type="GO" id="GO:0008299">
    <property type="term" value="P:isoprenoid biosynthetic process"/>
    <property type="evidence" value="ECO:0007669"/>
    <property type="project" value="InterPro"/>
</dbReference>
<dbReference type="GO" id="GO:0017000">
    <property type="term" value="P:antibiotic biosynthetic process"/>
    <property type="evidence" value="ECO:0007669"/>
    <property type="project" value="UniProtKB-ARBA"/>
</dbReference>
<evidence type="ECO:0000256" key="1">
    <source>
        <dbReference type="ARBA" id="ARBA00005964"/>
    </source>
</evidence>
<dbReference type="InterPro" id="IPR029058">
    <property type="entry name" value="AB_hydrolase_fold"/>
</dbReference>
<dbReference type="Gene3D" id="1.10.600.10">
    <property type="entry name" value="Farnesyl Diphosphate Synthase"/>
    <property type="match status" value="2"/>
</dbReference>
<sequence>MAAFWYTLSFLSLVSASTVNLGYTSYEGSTVSGVTQWLGMRFAAPPVGALRFAAPQDPLPVEGIQQATEHGSVCIPTAAAEGLAVPDGTSEDCLFVDVYAPSGAAGTKKLPVYFYIQGGGFAKNSNANYNGAGLIKASGDNIVVVTFNYRVGPYGFLASEEVEARASLNNGLKDQRKALQWVHKHISKFGGNPDHVVIGGSSAGAASVTLMLSAYGGRDEGLFVGAAAESQSFATMLNVTQSQFAYNGLVAATGCTSSQDTLACLRNLDVSLLQQKNINRPYPGMETAPLYLYSPTIDEDLVPDHTYTLFHEGKFVKVPVIFGDDTNEGTKFVTKSVDSVEAADDFLHNQFPFMTPAQTSRINSIYLTPDQTESFPDAGAYWRPASTAYGEIRYICPGIDMSSIYAKAGLPSWNYHYAVQDPTNETSGEGTYHTVELSAIWGPENSGNNAPASYYTTNAAIIPLVQAYWTSFIVSLDPNARRLQSSPEWQTWGQDGGSRRIFIRTGETRMESVSEEQKARCRYLVSIGSKATTPVFLILTLLLSIDSTVHVDAATLWFIILAVSNPMAFDINLPYARHLRVNTGSKVDCFGYLDVCTVCLMTSTISSTYKLHHCMSPSIHKGSKITDHAAVQCQLELYGLDRVGLKIGNMNAHAGNFTALCAPNCLPDRLAIVAYAMEYVFCRGGMFSNLLHYFYHSSIEIDGSDDAPGEYSALNDSGLLFQRLTQGGSPPVYSKPSEPARRKADVQAKIAAEFLRLDRVFGSWFLSRWEDFLQSTEDISVPSFSHLDEYLISRAGVVAPVISLLRWGTGIYLTPDEESIASSMSYAGHAHLTLTADLFSWEKELNSHLESNGTILLDNAVHVLMVSQILSESSAKEVVRNEIRALEERFLQLKGQYEATTEPVESIIRWLNLLKDIMVGNFIWSLRTTRYSCPGPNPYQDHLKAFDYDDIHIVRPPAQKAVPILEADPNQPNYLDPVLDAYSYINSLPSKNVRLRFILALDSWYKVPGKSLLIIEGVINFLHSSSLLLDDIQDDSSLRRGKPVAHQIFGTAQTINTATYLINEALCLVQMLSPSAVSVYSEEMRNLHLGQSYDLHWSHHSQKPTPEEYFNMVDGKTGGLFRLICRLMKSEATHNRDLNLDHFATLLGRYFQIRDDYQNLLSAKDKGFCEDFNKGKLSFPVMLAMRSKEFATIFSSIFNGHHSPGNLSLELKQYLLDQIADGEAFPQTKSVLNKLHLELLNLLGDIERSIGIDNWPLRMLILKLRISDGAEKQASQCDASWEISQRRLWEGVSKNSPVEAKSTSHQLPKNGERSFEEG</sequence>
<comment type="similarity">
    <text evidence="1">Belongs to the type-B carboxylesterase/lipase family.</text>
</comment>
<dbReference type="SUPFAM" id="SSF48576">
    <property type="entry name" value="Terpenoid synthases"/>
    <property type="match status" value="2"/>
</dbReference>
<dbReference type="GO" id="GO:0046165">
    <property type="term" value="P:alcohol biosynthetic process"/>
    <property type="evidence" value="ECO:0007669"/>
    <property type="project" value="UniProtKB-ARBA"/>
</dbReference>
<evidence type="ECO:0000256" key="7">
    <source>
        <dbReference type="SAM" id="SignalP"/>
    </source>
</evidence>
<protein>
    <recommendedName>
        <fullName evidence="8">Carboxylesterase type B domain-containing protein</fullName>
    </recommendedName>
</protein>
<dbReference type="Pfam" id="PF00348">
    <property type="entry name" value="polyprenyl_synt"/>
    <property type="match status" value="1"/>
</dbReference>
<dbReference type="GO" id="GO:0072330">
    <property type="term" value="P:monocarboxylic acid biosynthetic process"/>
    <property type="evidence" value="ECO:0007669"/>
    <property type="project" value="UniProtKB-ARBA"/>
</dbReference>
<dbReference type="GO" id="GO:0016787">
    <property type="term" value="F:hydrolase activity"/>
    <property type="evidence" value="ECO:0007669"/>
    <property type="project" value="UniProtKB-KW"/>
</dbReference>
<dbReference type="InterPro" id="IPR008949">
    <property type="entry name" value="Isoprenoid_synthase_dom_sf"/>
</dbReference>
<feature type="signal peptide" evidence="7">
    <location>
        <begin position="1"/>
        <end position="16"/>
    </location>
</feature>
<dbReference type="InterPro" id="IPR019826">
    <property type="entry name" value="Carboxylesterase_B_AS"/>
</dbReference>
<dbReference type="GO" id="GO:0004659">
    <property type="term" value="F:prenyltransferase activity"/>
    <property type="evidence" value="ECO:0007669"/>
    <property type="project" value="InterPro"/>
</dbReference>
<keyword evidence="7" id="KW-0732">Signal</keyword>
<dbReference type="InterPro" id="IPR019819">
    <property type="entry name" value="Carboxylesterase_B_CS"/>
</dbReference>
<evidence type="ECO:0000256" key="4">
    <source>
        <dbReference type="ARBA" id="ARBA00022801"/>
    </source>
</evidence>
<reference evidence="9" key="1">
    <citation type="submission" date="2021-07" db="EMBL/GenBank/DDBJ databases">
        <authorList>
            <person name="Branca A.L. A."/>
        </authorList>
    </citation>
    <scope>NUCLEOTIDE SEQUENCE</scope>
</reference>
<keyword evidence="3" id="KW-0479">Metal-binding</keyword>
<feature type="chain" id="PRO_5040848156" description="Carboxylesterase type B domain-containing protein" evidence="7">
    <location>
        <begin position="17"/>
        <end position="1318"/>
    </location>
</feature>
<dbReference type="InterPro" id="IPR033749">
    <property type="entry name" value="Polyprenyl_synt_CS"/>
</dbReference>
<dbReference type="Pfam" id="PF19086">
    <property type="entry name" value="Terpene_syn_C_2"/>
    <property type="match status" value="1"/>
</dbReference>
<keyword evidence="5" id="KW-0460">Magnesium</keyword>
<dbReference type="InterPro" id="IPR050309">
    <property type="entry name" value="Type-B_Carboxylest/Lipase"/>
</dbReference>
<dbReference type="SUPFAM" id="SSF53474">
    <property type="entry name" value="alpha/beta-Hydrolases"/>
    <property type="match status" value="1"/>
</dbReference>
<dbReference type="SFLD" id="SFLDS00005">
    <property type="entry name" value="Isoprenoid_Synthase_Type_I"/>
    <property type="match status" value="1"/>
</dbReference>
<name>A0A9W4K196_9EURO</name>
<comment type="caution">
    <text evidence="9">The sequence shown here is derived from an EMBL/GenBank/DDBJ whole genome shotgun (WGS) entry which is preliminary data.</text>
</comment>
<feature type="region of interest" description="Disordered" evidence="6">
    <location>
        <begin position="1293"/>
        <end position="1318"/>
    </location>
</feature>
<dbReference type="PROSITE" id="PS00444">
    <property type="entry name" value="POLYPRENYL_SYNTHASE_2"/>
    <property type="match status" value="1"/>
</dbReference>
<keyword evidence="10" id="KW-1185">Reference proteome</keyword>
<organism evidence="9 10">
    <name type="scientific">Penicillium salamii</name>
    <dbReference type="NCBI Taxonomy" id="1612424"/>
    <lineage>
        <taxon>Eukaryota</taxon>
        <taxon>Fungi</taxon>
        <taxon>Dikarya</taxon>
        <taxon>Ascomycota</taxon>
        <taxon>Pezizomycotina</taxon>
        <taxon>Eurotiomycetes</taxon>
        <taxon>Eurotiomycetidae</taxon>
        <taxon>Eurotiales</taxon>
        <taxon>Aspergillaceae</taxon>
        <taxon>Penicillium</taxon>
    </lineage>
</organism>
<dbReference type="PROSITE" id="PS00941">
    <property type="entry name" value="CARBOXYLESTERASE_B_2"/>
    <property type="match status" value="1"/>
</dbReference>
<dbReference type="CDD" id="cd00685">
    <property type="entry name" value="Trans_IPPS_HT"/>
    <property type="match status" value="1"/>
</dbReference>
<dbReference type="GO" id="GO:0046872">
    <property type="term" value="F:metal ion binding"/>
    <property type="evidence" value="ECO:0007669"/>
    <property type="project" value="UniProtKB-KW"/>
</dbReference>
<dbReference type="FunFam" id="3.40.50.1820:FF:000316">
    <property type="entry name" value="Carboxylic ester hydrolase"/>
    <property type="match status" value="1"/>
</dbReference>
<evidence type="ECO:0000313" key="10">
    <source>
        <dbReference type="Proteomes" id="UP001152649"/>
    </source>
</evidence>
<dbReference type="InterPro" id="IPR002018">
    <property type="entry name" value="CarbesteraseB"/>
</dbReference>
<evidence type="ECO:0000256" key="3">
    <source>
        <dbReference type="ARBA" id="ARBA00022723"/>
    </source>
</evidence>
<dbReference type="Gene3D" id="3.40.50.1820">
    <property type="entry name" value="alpha/beta hydrolase"/>
    <property type="match status" value="1"/>
</dbReference>
<evidence type="ECO:0000256" key="5">
    <source>
        <dbReference type="ARBA" id="ARBA00022842"/>
    </source>
</evidence>
<keyword evidence="4" id="KW-0378">Hydrolase</keyword>
<keyword evidence="2" id="KW-0808">Transferase</keyword>
<feature type="domain" description="Carboxylesterase type B" evidence="8">
    <location>
        <begin position="27"/>
        <end position="501"/>
    </location>
</feature>
<accession>A0A9W4K196</accession>
<evidence type="ECO:0000256" key="6">
    <source>
        <dbReference type="SAM" id="MobiDB-lite"/>
    </source>
</evidence>
<feature type="compositionally biased region" description="Polar residues" evidence="6">
    <location>
        <begin position="1293"/>
        <end position="1307"/>
    </location>
</feature>
<proteinExistence type="inferred from homology"/>
<dbReference type="Pfam" id="PF00135">
    <property type="entry name" value="COesterase"/>
    <property type="match status" value="1"/>
</dbReference>
<dbReference type="PANTHER" id="PTHR11559">
    <property type="entry name" value="CARBOXYLESTERASE"/>
    <property type="match status" value="1"/>
</dbReference>
<gene>
    <name evidence="9" type="ORF">PSALAMII_LOCUS11308</name>
</gene>
<dbReference type="PROSITE" id="PS00122">
    <property type="entry name" value="CARBOXYLESTERASE_B_1"/>
    <property type="match status" value="1"/>
</dbReference>
<dbReference type="InterPro" id="IPR000092">
    <property type="entry name" value="Polyprenyl_synt"/>
</dbReference>
<evidence type="ECO:0000313" key="9">
    <source>
        <dbReference type="EMBL" id="CAG8430835.1"/>
    </source>
</evidence>